<accession>F0S1Z6</accession>
<dbReference type="PANTHER" id="PTHR30332:SF17">
    <property type="entry name" value="TYPE IV PILIATION SYSTEM PROTEIN DR_0774-RELATED"/>
    <property type="match status" value="1"/>
</dbReference>
<dbReference type="InParanoid" id="F0S1Z6"/>
<dbReference type="RefSeq" id="WP_013639025.1">
    <property type="nucleotide sequence ID" value="NC_015185.1"/>
</dbReference>
<keyword evidence="2" id="KW-0472">Membrane</keyword>
<dbReference type="GO" id="GO:0015627">
    <property type="term" value="C:type II protein secretion system complex"/>
    <property type="evidence" value="ECO:0007669"/>
    <property type="project" value="TreeGrafter"/>
</dbReference>
<evidence type="ECO:0000313" key="6">
    <source>
        <dbReference type="EMBL" id="ADY74077.1"/>
    </source>
</evidence>
<sequence length="506" mass="54912">MINYKKFLPLILIVLGGCSVNQKQEVKVSPSVPAVQKEKKKAPIVLNLKPLPVQTPTLKEMESFQEQEETNVLVNLSFDNIDLKKALLALGKATGYNVIVPPDIEGKVSIELKGESLKDSLNSLLKPFGYSYKIDAKNIYVISKETKVFHINLPQTKRQFSSSIEASIGGSSEGTGSTTTTSTATMSIGNSYDLDIWNNIKSSIDVIVKNDKTASYSVEPISGTVIVTAKPETLKKVKEFIDTINGISDRQVLIEAKIVEVKLDKRNELGINWKYLTFSNFLGSGGEYNTISFNSGAPEGKPFQLSIVKVNNTFSGLLGILSQFGKVNVLSSPRILAMNGQPAMIKVGRDYLAIYRTQTTSTTSTSSQTATTLTTEEVTTNSILTEGVVLTIIPKIDDKGNIILNISPAISSLDSPLITGSTGETTDFINKVYSVNIRQLNTVVRVKNGQTVILGGLIAKSKSKEKEGVPILQDIPLLGNAFKSTSTISSKTELVIMLTPYVESSK</sequence>
<evidence type="ECO:0000256" key="1">
    <source>
        <dbReference type="ARBA" id="ARBA00022448"/>
    </source>
</evidence>
<dbReference type="OrthoDB" id="9779724at2"/>
<reference evidence="7" key="2">
    <citation type="submission" date="2011-02" db="EMBL/GenBank/DDBJ databases">
        <title>The complete genome of Desulfurobacterium thermolithotrophum DSM 11699.</title>
        <authorList>
            <consortium name="US DOE Joint Genome Institute (JGI-PGF)"/>
            <person name="Lucas S."/>
            <person name="Copeland A."/>
            <person name="Lapidus A."/>
            <person name="Bruce D."/>
            <person name="Goodwin L."/>
            <person name="Pitluck S."/>
            <person name="Kyrpides N."/>
            <person name="Mavromatis K."/>
            <person name="Pagani I."/>
            <person name="Ivanova N."/>
            <person name="Mikhailova N."/>
            <person name="Daligault H."/>
            <person name="Detter J.C."/>
            <person name="Tapia R."/>
            <person name="Han C."/>
            <person name="Land M."/>
            <person name="Hauser L."/>
            <person name="Markowitz V."/>
            <person name="Cheng J.-F."/>
            <person name="Hugenholtz P."/>
            <person name="Woyke T."/>
            <person name="Wu D."/>
            <person name="Spring S."/>
            <person name="Brambilla E."/>
            <person name="Klenk H.-P."/>
            <person name="Eisen J.A."/>
        </authorList>
    </citation>
    <scope>NUCLEOTIDE SEQUENCE [LARGE SCALE GENOMIC DNA]</scope>
    <source>
        <strain evidence="7">DSM 11699 / BSA</strain>
    </source>
</reference>
<protein>
    <submittedName>
        <fullName evidence="6">Type II and III secretion system protein</fullName>
    </submittedName>
</protein>
<dbReference type="InterPro" id="IPR001775">
    <property type="entry name" value="GspD/PilQ"/>
</dbReference>
<dbReference type="PRINTS" id="PR00811">
    <property type="entry name" value="BCTERIALGSPD"/>
</dbReference>
<evidence type="ECO:0000256" key="3">
    <source>
        <dbReference type="ARBA" id="ARBA00023237"/>
    </source>
</evidence>
<dbReference type="PANTHER" id="PTHR30332">
    <property type="entry name" value="PROBABLE GENERAL SECRETION PATHWAY PROTEIN D"/>
    <property type="match status" value="1"/>
</dbReference>
<name>F0S1Z6_DESTD</name>
<comment type="similarity">
    <text evidence="4">Belongs to the bacterial secretin family.</text>
</comment>
<evidence type="ECO:0000256" key="2">
    <source>
        <dbReference type="ARBA" id="ARBA00023136"/>
    </source>
</evidence>
<dbReference type="KEGG" id="dte:Dester_1447"/>
<dbReference type="Pfam" id="PF07660">
    <property type="entry name" value="STN"/>
    <property type="match status" value="1"/>
</dbReference>
<dbReference type="AlphaFoldDB" id="F0S1Z6"/>
<keyword evidence="1" id="KW-0813">Transport</keyword>
<feature type="domain" description="Secretin/TonB short N-terminal" evidence="5">
    <location>
        <begin position="96"/>
        <end position="145"/>
    </location>
</feature>
<dbReference type="Gene3D" id="3.55.50.30">
    <property type="match status" value="1"/>
</dbReference>
<dbReference type="Proteomes" id="UP000007102">
    <property type="component" value="Chromosome"/>
</dbReference>
<dbReference type="InterPro" id="IPR004846">
    <property type="entry name" value="T2SS/T3SS_dom"/>
</dbReference>
<dbReference type="GO" id="GO:0019867">
    <property type="term" value="C:outer membrane"/>
    <property type="evidence" value="ECO:0007669"/>
    <property type="project" value="InterPro"/>
</dbReference>
<dbReference type="Pfam" id="PF00263">
    <property type="entry name" value="Secretin"/>
    <property type="match status" value="1"/>
</dbReference>
<dbReference type="EMBL" id="CP002543">
    <property type="protein sequence ID" value="ADY74077.1"/>
    <property type="molecule type" value="Genomic_DNA"/>
</dbReference>
<dbReference type="eggNOG" id="COG4796">
    <property type="taxonomic scope" value="Bacteria"/>
</dbReference>
<proteinExistence type="inferred from homology"/>
<dbReference type="SMART" id="SM00965">
    <property type="entry name" value="STN"/>
    <property type="match status" value="1"/>
</dbReference>
<evidence type="ECO:0000256" key="4">
    <source>
        <dbReference type="RuleBase" id="RU004003"/>
    </source>
</evidence>
<dbReference type="HOGENOM" id="CLU_006756_3_1_0"/>
<reference evidence="6 7" key="1">
    <citation type="journal article" date="2011" name="Stand. Genomic Sci.">
        <title>Complete genome sequence of the thermophilic sulfur-reducer Desulfurobacterium thermolithotrophum type strain (BSA(T)) from a deep-sea hydrothermal vent.</title>
        <authorList>
            <person name="Goker M."/>
            <person name="Daligault H."/>
            <person name="Mwirichia R."/>
            <person name="Lapidus A."/>
            <person name="Lucas S."/>
            <person name="Deshpande S."/>
            <person name="Pagani I."/>
            <person name="Tapia R."/>
            <person name="Cheng J.F."/>
            <person name="Goodwin L."/>
            <person name="Pitluck S."/>
            <person name="Liolios K."/>
            <person name="Ivanova N."/>
            <person name="Mavromatis K."/>
            <person name="Mikhailova N."/>
            <person name="Pati A."/>
            <person name="Chen A."/>
            <person name="Palaniappan K."/>
            <person name="Han C."/>
            <person name="Land M."/>
            <person name="Hauser L."/>
            <person name="Pan C."/>
            <person name="Brambilla E.M."/>
            <person name="Rohde M."/>
            <person name="Spring S."/>
            <person name="Sikorski J."/>
            <person name="Wirth R."/>
            <person name="Detter J.C."/>
            <person name="Woyke T."/>
            <person name="Bristow J."/>
            <person name="Eisen J.A."/>
            <person name="Markowitz V."/>
            <person name="Hugenholtz P."/>
            <person name="Kyrpides N.C."/>
            <person name="Klenk H.P."/>
        </authorList>
    </citation>
    <scope>NUCLEOTIDE SEQUENCE [LARGE SCALE GENOMIC DNA]</scope>
    <source>
        <strain evidence="7">DSM 11699 / BSA</strain>
    </source>
</reference>
<evidence type="ECO:0000313" key="7">
    <source>
        <dbReference type="Proteomes" id="UP000007102"/>
    </source>
</evidence>
<dbReference type="PROSITE" id="PS51257">
    <property type="entry name" value="PROKAR_LIPOPROTEIN"/>
    <property type="match status" value="1"/>
</dbReference>
<dbReference type="InterPro" id="IPR011662">
    <property type="entry name" value="Secretin/TonB_short_N"/>
</dbReference>
<gene>
    <name evidence="6" type="ordered locus">Dester_1447</name>
</gene>
<keyword evidence="3" id="KW-0998">Cell outer membrane</keyword>
<dbReference type="InterPro" id="IPR050810">
    <property type="entry name" value="Bact_Secretion_Sys_Channel"/>
</dbReference>
<dbReference type="STRING" id="868864.Dester_1447"/>
<keyword evidence="7" id="KW-1185">Reference proteome</keyword>
<evidence type="ECO:0000259" key="5">
    <source>
        <dbReference type="SMART" id="SM00965"/>
    </source>
</evidence>
<organism evidence="6 7">
    <name type="scientific">Desulfurobacterium thermolithotrophum (strain DSM 11699 / BSA)</name>
    <dbReference type="NCBI Taxonomy" id="868864"/>
    <lineage>
        <taxon>Bacteria</taxon>
        <taxon>Pseudomonadati</taxon>
        <taxon>Aquificota</taxon>
        <taxon>Aquificia</taxon>
        <taxon>Desulfurobacteriales</taxon>
        <taxon>Desulfurobacteriaceae</taxon>
        <taxon>Desulfurobacterium</taxon>
    </lineage>
</organism>
<dbReference type="GO" id="GO:0009306">
    <property type="term" value="P:protein secretion"/>
    <property type="evidence" value="ECO:0007669"/>
    <property type="project" value="InterPro"/>
</dbReference>